<keyword evidence="2 8" id="KW-0732">Signal</keyword>
<keyword evidence="5" id="KW-0119">Carbohydrate metabolism</keyword>
<feature type="domain" description="SLH" evidence="9">
    <location>
        <begin position="1264"/>
        <end position="1323"/>
    </location>
</feature>
<evidence type="ECO:0000313" key="10">
    <source>
        <dbReference type="EMBL" id="SET34774.1"/>
    </source>
</evidence>
<dbReference type="InterPro" id="IPR001119">
    <property type="entry name" value="SLH_dom"/>
</dbReference>
<dbReference type="Pfam" id="PF09479">
    <property type="entry name" value="Flg_new"/>
    <property type="match status" value="1"/>
</dbReference>
<feature type="domain" description="SLH" evidence="9">
    <location>
        <begin position="1390"/>
        <end position="1446"/>
    </location>
</feature>
<reference evidence="10 11" key="1">
    <citation type="submission" date="2016-10" db="EMBL/GenBank/DDBJ databases">
        <authorList>
            <person name="de Groot N.N."/>
        </authorList>
    </citation>
    <scope>NUCLEOTIDE SEQUENCE [LARGE SCALE GENOMIC DNA]</scope>
    <source>
        <strain evidence="10 11">DSM 18979</strain>
    </source>
</reference>
<protein>
    <submittedName>
        <fullName evidence="10">Listeria/Bacterioides repeat-containing protein</fullName>
    </submittedName>
</protein>
<evidence type="ECO:0000256" key="8">
    <source>
        <dbReference type="SAM" id="SignalP"/>
    </source>
</evidence>
<dbReference type="Gene3D" id="2.60.40.10">
    <property type="entry name" value="Immunoglobulins"/>
    <property type="match status" value="3"/>
</dbReference>
<dbReference type="RefSeq" id="WP_090443491.1">
    <property type="nucleotide sequence ID" value="NZ_FOHU01000008.1"/>
</dbReference>
<keyword evidence="6" id="KW-0624">Polysaccharide degradation</keyword>
<dbReference type="GO" id="GO:0030313">
    <property type="term" value="C:cell envelope"/>
    <property type="evidence" value="ECO:0007669"/>
    <property type="project" value="UniProtKB-SubCell"/>
</dbReference>
<accession>A0A1I0DS53</accession>
<evidence type="ECO:0000256" key="2">
    <source>
        <dbReference type="ARBA" id="ARBA00022729"/>
    </source>
</evidence>
<feature type="signal peptide" evidence="8">
    <location>
        <begin position="1"/>
        <end position="29"/>
    </location>
</feature>
<evidence type="ECO:0000256" key="3">
    <source>
        <dbReference type="ARBA" id="ARBA00022737"/>
    </source>
</evidence>
<dbReference type="Proteomes" id="UP000199568">
    <property type="component" value="Unassembled WGS sequence"/>
</dbReference>
<evidence type="ECO:0000256" key="1">
    <source>
        <dbReference type="ARBA" id="ARBA00004196"/>
    </source>
</evidence>
<evidence type="ECO:0000256" key="6">
    <source>
        <dbReference type="ARBA" id="ARBA00023326"/>
    </source>
</evidence>
<dbReference type="Pfam" id="PF00395">
    <property type="entry name" value="SLH"/>
    <property type="match status" value="3"/>
</dbReference>
<keyword evidence="11" id="KW-1185">Reference proteome</keyword>
<evidence type="ECO:0000313" key="11">
    <source>
        <dbReference type="Proteomes" id="UP000199568"/>
    </source>
</evidence>
<dbReference type="InterPro" id="IPR013378">
    <property type="entry name" value="InlB-like_B-rpt"/>
</dbReference>
<feature type="chain" id="PRO_5011548829" evidence="8">
    <location>
        <begin position="30"/>
        <end position="1446"/>
    </location>
</feature>
<dbReference type="InterPro" id="IPR013783">
    <property type="entry name" value="Ig-like_fold"/>
</dbReference>
<evidence type="ECO:0000256" key="4">
    <source>
        <dbReference type="ARBA" id="ARBA00023001"/>
    </source>
</evidence>
<dbReference type="Gene3D" id="2.60.40.4270">
    <property type="entry name" value="Listeria-Bacteroides repeat domain"/>
    <property type="match status" value="1"/>
</dbReference>
<evidence type="ECO:0000256" key="5">
    <source>
        <dbReference type="ARBA" id="ARBA00023277"/>
    </source>
</evidence>
<organism evidence="10 11">
    <name type="scientific">Natronincola peptidivorans</name>
    <dbReference type="NCBI Taxonomy" id="426128"/>
    <lineage>
        <taxon>Bacteria</taxon>
        <taxon>Bacillati</taxon>
        <taxon>Bacillota</taxon>
        <taxon>Clostridia</taxon>
        <taxon>Peptostreptococcales</taxon>
        <taxon>Natronincolaceae</taxon>
        <taxon>Natronincola</taxon>
    </lineage>
</organism>
<proteinExistence type="predicted"/>
<dbReference type="InterPro" id="IPR005102">
    <property type="entry name" value="Carbo-bd_X2"/>
</dbReference>
<sequence length="1446" mass="155344">MNNKQKNKLLSILMVMVMTFAMLPVKVQAQDMVQIGGPETEIVPDVSGNDTAIYFGKNGDEPIRWRVMANENGILTLMSNSAVAFRKYNTINNHANWSGSDICHWLNGTGSYGDNGFLPTAFSQAERSLMQPQYSTTAEERYYITITPNQTIVLPSISEVMDGTWGMSKDDRKLAPKDPNDPNDPNPMWWLRTPSGTSGPPQYYEFAGLIDEAGDFIGRGYAWSKVDSYNQGIRPTFKLDPSSAFLISSVSGKSGAVGSLRAIEEPTGDLTLTLLGNDLPLFDIDSQAVKAVPGDTISRDYGVFGRGSGERYVSGLIVDDDNKIEYYGRLHSLEYSTPAHSDEVNITIPEDIPDGSYTIKLFYEQTAGDYYTDYITQPIEIPLTINTVPAVINPTTASFEKYSSDHVETEITWNTANVVTDVKSEGSSIGADNFTVTENTLKIHKEYLTLQPNGSLQLTIAFDNGDPATLSIEICEPAAISPISASFDKYKPMDVETEITWNTANDVVDVKSGDSSIEAENYTVSDDTLKIHQGYLHTLPAGTLVLTIEFNTGAPATLTIEILDTTGQPPGINPTSVTYDLANPSDVNATIFWREASSVDGVHIFVNGNYTESSTYHTIIEDIFTIKKEFLSGFSPSTVLRFAIVFDPKDVDGLPLFYGNVWVNIVDSTPPQPSISPTVVSYDLANPTDVNTIITWSGAETVTGVVYGGVGLQQDLDYTVSGDTLTIRDDYLSTLNLSEGDTLAFDISFNAGNPVTLMVNAVDSYIPSSNAALSNLTVGGVTVTGFVYNTYEYDVLLPYGSQPGSPAATIGAITDDPKALVSITQASQLPGTATILVTAEDMVERNTYTVNFTLEGPPATTINIGEITGVSIPQTGEIPVSSISETDQYTGTVVWKPEDNPFNGNTVYKATITLTAKEGYTLNGVSGNFFTIEGAALVTNNTNSGIITAIFPATASSSSEVTHTVIFLSDGEIYTTATVQDDTAIGDGNWPANPMRSGYTFEGWYTGINGTGTRFTSSTVVKENIVVYGNWTQSSSGGGGVGGGGGGGGSIPSLNMNVGTTSVGYTQRDGNVTLSLTDAKVAQIIRNSDTTAVVDVSNISEAKTVILPATALETLGKAGLSVKFNLPAGNLSISPEALVSIAAQATGTNVTILLDTVDSRSLTSQQREAAGSNTVYDISIISGRQNISSFNGSLTVTLPYTLASGDSPEGVSVWYLNDAGNLTEISCQYSKETGTVSFVLDHLSYYVVGYQKLLQESTNGITSWVNPFSDVKESDWFYNNVAFAVENRLFSGTSADTFSPSMPMTRAMLVTVLHRMSESIDIEGQNPFSDVPDNVWYTNAVTWASAKGIISCYSDDRFGPNDPVTRQQMATILRKYGESFGYDISASGNLVQFIDGGDVSPWATEAMSWAVGSRLISGKGGGILDPQGQATRAEVATILKKFIKNR</sequence>
<comment type="subcellular location">
    <subcellularLocation>
        <location evidence="1">Cell envelope</location>
    </subcellularLocation>
</comment>
<keyword evidence="4" id="KW-0136">Cellulose degradation</keyword>
<gene>
    <name evidence="10" type="ORF">SAMN05660297_02135</name>
</gene>
<keyword evidence="3" id="KW-0677">Repeat</keyword>
<evidence type="ECO:0000259" key="9">
    <source>
        <dbReference type="PROSITE" id="PS51272"/>
    </source>
</evidence>
<dbReference type="EMBL" id="FOHU01000008">
    <property type="protein sequence ID" value="SET34774.1"/>
    <property type="molecule type" value="Genomic_DNA"/>
</dbReference>
<feature type="domain" description="SLH" evidence="9">
    <location>
        <begin position="1324"/>
        <end position="1387"/>
    </location>
</feature>
<dbReference type="Pfam" id="PF19789">
    <property type="entry name" value="DUF6273"/>
    <property type="match status" value="1"/>
</dbReference>
<name>A0A1I0DS53_9FIRM</name>
<dbReference type="STRING" id="426128.SAMN05660297_02135"/>
<dbReference type="InterPro" id="IPR046240">
    <property type="entry name" value="DUF6273"/>
</dbReference>
<dbReference type="Pfam" id="PF03442">
    <property type="entry name" value="CBM_X2"/>
    <property type="match status" value="3"/>
</dbReference>
<dbReference type="SUPFAM" id="SSF81296">
    <property type="entry name" value="E set domains"/>
    <property type="match status" value="3"/>
</dbReference>
<dbReference type="InterPro" id="IPR042229">
    <property type="entry name" value="Listeria/Bacterioides_rpt_sf"/>
</dbReference>
<dbReference type="NCBIfam" id="TIGR02543">
    <property type="entry name" value="List_Bact_rpt"/>
    <property type="match status" value="1"/>
</dbReference>
<dbReference type="GO" id="GO:0030245">
    <property type="term" value="P:cellulose catabolic process"/>
    <property type="evidence" value="ECO:0007669"/>
    <property type="project" value="UniProtKB-KW"/>
</dbReference>
<dbReference type="PROSITE" id="PS51272">
    <property type="entry name" value="SLH"/>
    <property type="match status" value="3"/>
</dbReference>
<feature type="region of interest" description="Disordered" evidence="7">
    <location>
        <begin position="168"/>
        <end position="194"/>
    </location>
</feature>
<evidence type="ECO:0000256" key="7">
    <source>
        <dbReference type="SAM" id="MobiDB-lite"/>
    </source>
</evidence>
<feature type="compositionally biased region" description="Basic and acidic residues" evidence="7">
    <location>
        <begin position="168"/>
        <end position="180"/>
    </location>
</feature>
<dbReference type="InterPro" id="IPR014756">
    <property type="entry name" value="Ig_E-set"/>
</dbReference>